<keyword evidence="11" id="KW-1185">Reference proteome</keyword>
<organism evidence="9 11">
    <name type="scientific">Drosophila virilis</name>
    <name type="common">Fruit fly</name>
    <dbReference type="NCBI Taxonomy" id="7244"/>
    <lineage>
        <taxon>Eukaryota</taxon>
        <taxon>Metazoa</taxon>
        <taxon>Ecdysozoa</taxon>
        <taxon>Arthropoda</taxon>
        <taxon>Hexapoda</taxon>
        <taxon>Insecta</taxon>
        <taxon>Pterygota</taxon>
        <taxon>Neoptera</taxon>
        <taxon>Endopterygota</taxon>
        <taxon>Diptera</taxon>
        <taxon>Brachycera</taxon>
        <taxon>Muscomorpha</taxon>
        <taxon>Ephydroidea</taxon>
        <taxon>Drosophilidae</taxon>
        <taxon>Drosophila</taxon>
    </lineage>
</organism>
<dbReference type="OMA" id="FDFPIVR"/>
<evidence type="ECO:0000256" key="7">
    <source>
        <dbReference type="ARBA" id="ARBA00025769"/>
    </source>
</evidence>
<dbReference type="GO" id="GO:0005737">
    <property type="term" value="C:cytoplasm"/>
    <property type="evidence" value="ECO:0007669"/>
    <property type="project" value="TreeGrafter"/>
</dbReference>
<dbReference type="GO" id="GO:0003676">
    <property type="term" value="F:nucleic acid binding"/>
    <property type="evidence" value="ECO:0007669"/>
    <property type="project" value="InterPro"/>
</dbReference>
<dbReference type="InParanoid" id="B4M9B2"/>
<keyword evidence="5" id="KW-0269">Exonuclease</keyword>
<dbReference type="InterPro" id="IPR036397">
    <property type="entry name" value="RNaseH_sf"/>
</dbReference>
<evidence type="ECO:0000256" key="1">
    <source>
        <dbReference type="ARBA" id="ARBA00001946"/>
    </source>
</evidence>
<comment type="cofactor">
    <cofactor evidence="1">
        <name>Mg(2+)</name>
        <dbReference type="ChEBI" id="CHEBI:18420"/>
    </cofactor>
</comment>
<feature type="domain" description="Exonuclease" evidence="8">
    <location>
        <begin position="20"/>
        <end position="322"/>
    </location>
</feature>
<evidence type="ECO:0000313" key="11">
    <source>
        <dbReference type="Proteomes" id="UP000008792"/>
    </source>
</evidence>
<keyword evidence="3" id="KW-0479">Metal-binding</keyword>
<dbReference type="PANTHER" id="PTHR13058:SF19">
    <property type="entry name" value="LD40940P"/>
    <property type="match status" value="1"/>
</dbReference>
<keyword evidence="4" id="KW-0378">Hydrolase</keyword>
<dbReference type="EMBL" id="CH940654">
    <property type="protein sequence ID" value="KRF77953.1"/>
    <property type="molecule type" value="Genomic_DNA"/>
</dbReference>
<evidence type="ECO:0000256" key="2">
    <source>
        <dbReference type="ARBA" id="ARBA00022722"/>
    </source>
</evidence>
<sequence>MAPNTPVAEVENGEKAQISTFAVLDLETSNLPAFNNNRVSITELCIYAFDPAVLKDNVETEEATPLDELTPASPNALPPPPRVLHKLNLLFQPSMTVHPGAERITGLNNYILERESKLDENAGQIILRFLEHLRPPVCLIAHNGWAFDFPIIKQALDKLNINLPASTLCVDSLRAFMEIDDKRSDEIVVENVLATDIKLEPETSCEPPAKVVDWQKVNETTPKRPILKGAAATRKRQLLNDDTCNNDIEAAKRAPRDISARRQLFAGLKCAQTKRIPPRGRYGLARLFERTFEKSAANAHQAEADVIMLTKLIQCYSVDFLAFAEEQAIPFANVVPIGGKTPSS</sequence>
<dbReference type="Gene3D" id="3.30.420.10">
    <property type="entry name" value="Ribonuclease H-like superfamily/Ribonuclease H"/>
    <property type="match status" value="1"/>
</dbReference>
<dbReference type="AlphaFoldDB" id="B4M9B2"/>
<reference evidence="9" key="2">
    <citation type="journal article" date="2008" name="Bioinformatics">
        <title>Assembly reconciliation.</title>
        <authorList>
            <person name="Zimin A.V."/>
            <person name="Smith D.R."/>
            <person name="Sutton G."/>
            <person name="Yorke J.A."/>
        </authorList>
    </citation>
    <scope>NUCLEOTIDE SEQUENCE</scope>
    <source>
        <strain evidence="9">TSC#15010-1051.87</strain>
    </source>
</reference>
<comment type="similarity">
    <text evidence="7">Belongs to the exonuclease superfamily. TREX family.</text>
</comment>
<reference evidence="9 11" key="1">
    <citation type="journal article" date="2007" name="Nature">
        <title>Evolution of genes and genomes on the Drosophila phylogeny.</title>
        <authorList>
            <consortium name="Drosophila 12 Genomes Consortium"/>
            <person name="Clark A.G."/>
            <person name="Eisen M.B."/>
            <person name="Smith D.R."/>
            <person name="Bergman C.M."/>
            <person name="Oliver B."/>
            <person name="Markow T.A."/>
            <person name="Kaufman T.C."/>
            <person name="Kellis M."/>
            <person name="Gelbart W."/>
            <person name="Iyer V.N."/>
            <person name="Pollard D.A."/>
            <person name="Sackton T.B."/>
            <person name="Larracuente A.M."/>
            <person name="Singh N.D."/>
            <person name="Abad J.P."/>
            <person name="Abt D.N."/>
            <person name="Adryan B."/>
            <person name="Aguade M."/>
            <person name="Akashi H."/>
            <person name="Anderson W.W."/>
            <person name="Aquadro C.F."/>
            <person name="Ardell D.H."/>
            <person name="Arguello R."/>
            <person name="Artieri C.G."/>
            <person name="Barbash D.A."/>
            <person name="Barker D."/>
            <person name="Barsanti P."/>
            <person name="Batterham P."/>
            <person name="Batzoglou S."/>
            <person name="Begun D."/>
            <person name="Bhutkar A."/>
            <person name="Blanco E."/>
            <person name="Bosak S.A."/>
            <person name="Bradley R.K."/>
            <person name="Brand A.D."/>
            <person name="Brent M.R."/>
            <person name="Brooks A.N."/>
            <person name="Brown R.H."/>
            <person name="Butlin R.K."/>
            <person name="Caggese C."/>
            <person name="Calvi B.R."/>
            <person name="Bernardo de Carvalho A."/>
            <person name="Caspi A."/>
            <person name="Castrezana S."/>
            <person name="Celniker S.E."/>
            <person name="Chang J.L."/>
            <person name="Chapple C."/>
            <person name="Chatterji S."/>
            <person name="Chinwalla A."/>
            <person name="Civetta A."/>
            <person name="Clifton S.W."/>
            <person name="Comeron J.M."/>
            <person name="Costello J.C."/>
            <person name="Coyne J.A."/>
            <person name="Daub J."/>
            <person name="David R.G."/>
            <person name="Delcher A.L."/>
            <person name="Delehaunty K."/>
            <person name="Do C.B."/>
            <person name="Ebling H."/>
            <person name="Edwards K."/>
            <person name="Eickbush T."/>
            <person name="Evans J.D."/>
            <person name="Filipski A."/>
            <person name="Findeiss S."/>
            <person name="Freyhult E."/>
            <person name="Fulton L."/>
            <person name="Fulton R."/>
            <person name="Garcia A.C."/>
            <person name="Gardiner A."/>
            <person name="Garfield D.A."/>
            <person name="Garvin B.E."/>
            <person name="Gibson G."/>
            <person name="Gilbert D."/>
            <person name="Gnerre S."/>
            <person name="Godfrey J."/>
            <person name="Good R."/>
            <person name="Gotea V."/>
            <person name="Gravely B."/>
            <person name="Greenberg A.J."/>
            <person name="Griffiths-Jones S."/>
            <person name="Gross S."/>
            <person name="Guigo R."/>
            <person name="Gustafson E.A."/>
            <person name="Haerty W."/>
            <person name="Hahn M.W."/>
            <person name="Halligan D.L."/>
            <person name="Halpern A.L."/>
            <person name="Halter G.M."/>
            <person name="Han M.V."/>
            <person name="Heger A."/>
            <person name="Hillier L."/>
            <person name="Hinrichs A.S."/>
            <person name="Holmes I."/>
            <person name="Hoskins R.A."/>
            <person name="Hubisz M.J."/>
            <person name="Hultmark D."/>
            <person name="Huntley M.A."/>
            <person name="Jaffe D.B."/>
            <person name="Jagadeeshan S."/>
            <person name="Jeck W.R."/>
            <person name="Johnson J."/>
            <person name="Jones C.D."/>
            <person name="Jordan W.C."/>
            <person name="Karpen G.H."/>
            <person name="Kataoka E."/>
            <person name="Keightley P.D."/>
            <person name="Kheradpour P."/>
            <person name="Kirkness E.F."/>
            <person name="Koerich L.B."/>
            <person name="Kristiansen K."/>
            <person name="Kudrna D."/>
            <person name="Kulathinal R.J."/>
            <person name="Kumar S."/>
            <person name="Kwok R."/>
            <person name="Lander E."/>
            <person name="Langley C.H."/>
            <person name="Lapoint R."/>
            <person name="Lazzaro B.P."/>
            <person name="Lee S.J."/>
            <person name="Levesque L."/>
            <person name="Li R."/>
            <person name="Lin C.F."/>
            <person name="Lin M.F."/>
            <person name="Lindblad-Toh K."/>
            <person name="Llopart A."/>
            <person name="Long M."/>
            <person name="Low L."/>
            <person name="Lozovsky E."/>
            <person name="Lu J."/>
            <person name="Luo M."/>
            <person name="Machado C.A."/>
            <person name="Makalowski W."/>
            <person name="Marzo M."/>
            <person name="Matsuda M."/>
            <person name="Matzkin L."/>
            <person name="McAllister B."/>
            <person name="McBride C.S."/>
            <person name="McKernan B."/>
            <person name="McKernan K."/>
            <person name="Mendez-Lago M."/>
            <person name="Minx P."/>
            <person name="Mollenhauer M.U."/>
            <person name="Montooth K."/>
            <person name="Mount S.M."/>
            <person name="Mu X."/>
            <person name="Myers E."/>
            <person name="Negre B."/>
            <person name="Newfeld S."/>
            <person name="Nielsen R."/>
            <person name="Noor M.A."/>
            <person name="O'Grady P."/>
            <person name="Pachter L."/>
            <person name="Papaceit M."/>
            <person name="Parisi M.J."/>
            <person name="Parisi M."/>
            <person name="Parts L."/>
            <person name="Pedersen J.S."/>
            <person name="Pesole G."/>
            <person name="Phillippy A.M."/>
            <person name="Ponting C.P."/>
            <person name="Pop M."/>
            <person name="Porcelli D."/>
            <person name="Powell J.R."/>
            <person name="Prohaska S."/>
            <person name="Pruitt K."/>
            <person name="Puig M."/>
            <person name="Quesneville H."/>
            <person name="Ram K.R."/>
            <person name="Rand D."/>
            <person name="Rasmussen M.D."/>
            <person name="Reed L.K."/>
            <person name="Reenan R."/>
            <person name="Reily A."/>
            <person name="Remington K.A."/>
            <person name="Rieger T.T."/>
            <person name="Ritchie M.G."/>
            <person name="Robin C."/>
            <person name="Rogers Y.H."/>
            <person name="Rohde C."/>
            <person name="Rozas J."/>
            <person name="Rubenfield M.J."/>
            <person name="Ruiz A."/>
            <person name="Russo S."/>
            <person name="Salzberg S.L."/>
            <person name="Sanchez-Gracia A."/>
            <person name="Saranga D.J."/>
            <person name="Sato H."/>
            <person name="Schaeffer S.W."/>
            <person name="Schatz M.C."/>
            <person name="Schlenke T."/>
            <person name="Schwartz R."/>
            <person name="Segarra C."/>
            <person name="Singh R.S."/>
            <person name="Sirot L."/>
            <person name="Sirota M."/>
            <person name="Sisneros N.B."/>
            <person name="Smith C.D."/>
            <person name="Smith T.F."/>
            <person name="Spieth J."/>
            <person name="Stage D.E."/>
            <person name="Stark A."/>
            <person name="Stephan W."/>
            <person name="Strausberg R.L."/>
            <person name="Strempel S."/>
            <person name="Sturgill D."/>
            <person name="Sutton G."/>
            <person name="Sutton G.G."/>
            <person name="Tao W."/>
            <person name="Teichmann S."/>
            <person name="Tobari Y.N."/>
            <person name="Tomimura Y."/>
            <person name="Tsolas J.M."/>
            <person name="Valente V.L."/>
            <person name="Venter E."/>
            <person name="Venter J.C."/>
            <person name="Vicario S."/>
            <person name="Vieira F.G."/>
            <person name="Vilella A.J."/>
            <person name="Villasante A."/>
            <person name="Walenz B."/>
            <person name="Wang J."/>
            <person name="Wasserman M."/>
            <person name="Watts T."/>
            <person name="Wilson D."/>
            <person name="Wilson R.K."/>
            <person name="Wing R.A."/>
            <person name="Wolfner M.F."/>
            <person name="Wong A."/>
            <person name="Wong G.K."/>
            <person name="Wu C.I."/>
            <person name="Wu G."/>
            <person name="Yamamoto D."/>
            <person name="Yang H.P."/>
            <person name="Yang S.P."/>
            <person name="Yorke J.A."/>
            <person name="Yoshida K."/>
            <person name="Zdobnov E."/>
            <person name="Zhang P."/>
            <person name="Zhang Y."/>
            <person name="Zimin A.V."/>
            <person name="Baldwin J."/>
            <person name="Abdouelleil A."/>
            <person name="Abdulkadir J."/>
            <person name="Abebe A."/>
            <person name="Abera B."/>
            <person name="Abreu J."/>
            <person name="Acer S.C."/>
            <person name="Aftuck L."/>
            <person name="Alexander A."/>
            <person name="An P."/>
            <person name="Anderson E."/>
            <person name="Anderson S."/>
            <person name="Arachi H."/>
            <person name="Azer M."/>
            <person name="Bachantsang P."/>
            <person name="Barry A."/>
            <person name="Bayul T."/>
            <person name="Berlin A."/>
            <person name="Bessette D."/>
            <person name="Bloom T."/>
            <person name="Blye J."/>
            <person name="Boguslavskiy L."/>
            <person name="Bonnet C."/>
            <person name="Boukhgalter B."/>
            <person name="Bourzgui I."/>
            <person name="Brown A."/>
            <person name="Cahill P."/>
            <person name="Channer S."/>
            <person name="Cheshatsang Y."/>
            <person name="Chuda L."/>
            <person name="Citroen M."/>
            <person name="Collymore A."/>
            <person name="Cooke P."/>
            <person name="Costello M."/>
            <person name="D'Aco K."/>
            <person name="Daza R."/>
            <person name="De Haan G."/>
            <person name="DeGray S."/>
            <person name="DeMaso C."/>
            <person name="Dhargay N."/>
            <person name="Dooley K."/>
            <person name="Dooley E."/>
            <person name="Doricent M."/>
            <person name="Dorje P."/>
            <person name="Dorjee K."/>
            <person name="Dupes A."/>
            <person name="Elong R."/>
            <person name="Falk J."/>
            <person name="Farina A."/>
            <person name="Faro S."/>
            <person name="Ferguson D."/>
            <person name="Fisher S."/>
            <person name="Foley C.D."/>
            <person name="Franke A."/>
            <person name="Friedrich D."/>
            <person name="Gadbois L."/>
            <person name="Gearin G."/>
            <person name="Gearin C.R."/>
            <person name="Giannoukos G."/>
            <person name="Goode T."/>
            <person name="Graham J."/>
            <person name="Grandbois E."/>
            <person name="Grewal S."/>
            <person name="Gyaltsen K."/>
            <person name="Hafez N."/>
            <person name="Hagos B."/>
            <person name="Hall J."/>
            <person name="Henson C."/>
            <person name="Hollinger A."/>
            <person name="Honan T."/>
            <person name="Huard M.D."/>
            <person name="Hughes L."/>
            <person name="Hurhula B."/>
            <person name="Husby M.E."/>
            <person name="Kamat A."/>
            <person name="Kanga B."/>
            <person name="Kashin S."/>
            <person name="Khazanovich D."/>
            <person name="Kisner P."/>
            <person name="Lance K."/>
            <person name="Lara M."/>
            <person name="Lee W."/>
            <person name="Lennon N."/>
            <person name="Letendre F."/>
            <person name="LeVine R."/>
            <person name="Lipovsky A."/>
            <person name="Liu X."/>
            <person name="Liu J."/>
            <person name="Liu S."/>
            <person name="Lokyitsang T."/>
            <person name="Lokyitsang Y."/>
            <person name="Lubonja R."/>
            <person name="Lui A."/>
            <person name="MacDonald P."/>
            <person name="Magnisalis V."/>
            <person name="Maru K."/>
            <person name="Matthews C."/>
            <person name="McCusker W."/>
            <person name="McDonough S."/>
            <person name="Mehta T."/>
            <person name="Meldrim J."/>
            <person name="Meneus L."/>
            <person name="Mihai O."/>
            <person name="Mihalev A."/>
            <person name="Mihova T."/>
            <person name="Mittelman R."/>
            <person name="Mlenga V."/>
            <person name="Montmayeur A."/>
            <person name="Mulrain L."/>
            <person name="Navidi A."/>
            <person name="Naylor J."/>
            <person name="Negash T."/>
            <person name="Nguyen T."/>
            <person name="Nguyen N."/>
            <person name="Nicol R."/>
            <person name="Norbu C."/>
            <person name="Norbu N."/>
            <person name="Novod N."/>
            <person name="O'Neill B."/>
            <person name="Osman S."/>
            <person name="Markiewicz E."/>
            <person name="Oyono O.L."/>
            <person name="Patti C."/>
            <person name="Phunkhang P."/>
            <person name="Pierre F."/>
            <person name="Priest M."/>
            <person name="Raghuraman S."/>
            <person name="Rege F."/>
            <person name="Reyes R."/>
            <person name="Rise C."/>
            <person name="Rogov P."/>
            <person name="Ross K."/>
            <person name="Ryan E."/>
            <person name="Settipalli S."/>
            <person name="Shea T."/>
            <person name="Sherpa N."/>
            <person name="Shi L."/>
            <person name="Shih D."/>
            <person name="Sparrow T."/>
            <person name="Spaulding J."/>
            <person name="Stalker J."/>
            <person name="Stange-Thomann N."/>
            <person name="Stavropoulos S."/>
            <person name="Stone C."/>
            <person name="Strader C."/>
            <person name="Tesfaye S."/>
            <person name="Thomson T."/>
            <person name="Thoulutsang Y."/>
            <person name="Thoulutsang D."/>
            <person name="Topham K."/>
            <person name="Topping I."/>
            <person name="Tsamla T."/>
            <person name="Vassiliev H."/>
            <person name="Vo A."/>
            <person name="Wangchuk T."/>
            <person name="Wangdi T."/>
            <person name="Weiand M."/>
            <person name="Wilkinson J."/>
            <person name="Wilson A."/>
            <person name="Yadav S."/>
            <person name="Young G."/>
            <person name="Yu Q."/>
            <person name="Zembek L."/>
            <person name="Zhong D."/>
            <person name="Zimmer A."/>
            <person name="Zwirko Z."/>
            <person name="Jaffe D.B."/>
            <person name="Alvarez P."/>
            <person name="Brockman W."/>
            <person name="Butler J."/>
            <person name="Chin C."/>
            <person name="Gnerre S."/>
            <person name="Grabherr M."/>
            <person name="Kleber M."/>
            <person name="Mauceli E."/>
            <person name="MacCallum I."/>
        </authorList>
    </citation>
    <scope>NUCLEOTIDE SEQUENCE [LARGE SCALE GENOMIC DNA]</scope>
    <source>
        <strain evidence="9">TSC#15010-1051.87</strain>
        <strain evidence="11">Tucson 15010-1051.87</strain>
    </source>
</reference>
<evidence type="ECO:0000313" key="9">
    <source>
        <dbReference type="EMBL" id="EDW57788.1"/>
    </source>
</evidence>
<keyword evidence="6" id="KW-0460">Magnesium</keyword>
<dbReference type="HOGENOM" id="CLU_067419_0_0_1"/>
<reference evidence="9" key="3">
    <citation type="submission" date="2008-06" db="EMBL/GenBank/DDBJ databases">
        <authorList>
            <consortium name="FlyBase"/>
        </authorList>
    </citation>
    <scope>NUCLEOTIDE SEQUENCE</scope>
    <source>
        <strain evidence="9">TSC#15010-1051.87</strain>
    </source>
</reference>
<dbReference type="FunCoup" id="B4M9B2">
    <property type="interactions" value="90"/>
</dbReference>
<dbReference type="GO" id="GO:0008296">
    <property type="term" value="F:3'-5'-DNA exonuclease activity"/>
    <property type="evidence" value="ECO:0007669"/>
    <property type="project" value="TreeGrafter"/>
</dbReference>
<dbReference type="InterPro" id="IPR040393">
    <property type="entry name" value="TREX1/2"/>
</dbReference>
<dbReference type="SMART" id="SM00479">
    <property type="entry name" value="EXOIII"/>
    <property type="match status" value="1"/>
</dbReference>
<keyword evidence="2" id="KW-0540">Nuclease</keyword>
<evidence type="ECO:0000256" key="5">
    <source>
        <dbReference type="ARBA" id="ARBA00022839"/>
    </source>
</evidence>
<dbReference type="eggNOG" id="KOG4793">
    <property type="taxonomic scope" value="Eukaryota"/>
</dbReference>
<protein>
    <submittedName>
        <fullName evidence="9">Uncharacterized protein, isoform A</fullName>
    </submittedName>
    <submittedName>
        <fullName evidence="10">Uncharacterized protein, isoform B</fullName>
    </submittedName>
</protein>
<evidence type="ECO:0000256" key="3">
    <source>
        <dbReference type="ARBA" id="ARBA00022723"/>
    </source>
</evidence>
<dbReference type="InterPro" id="IPR012337">
    <property type="entry name" value="RNaseH-like_sf"/>
</dbReference>
<gene>
    <name evidence="9" type="primary">Dvir\GJ17948</name>
    <name evidence="9" type="ORF">Dvir_GJ17948</name>
</gene>
<evidence type="ECO:0000256" key="6">
    <source>
        <dbReference type="ARBA" id="ARBA00022842"/>
    </source>
</evidence>
<dbReference type="Proteomes" id="UP000008792">
    <property type="component" value="Unassembled WGS sequence"/>
</dbReference>
<evidence type="ECO:0000313" key="10">
    <source>
        <dbReference type="EMBL" id="KRF77953.1"/>
    </source>
</evidence>
<proteinExistence type="inferred from homology"/>
<name>B4M9B2_DROVI</name>
<dbReference type="SUPFAM" id="SSF53098">
    <property type="entry name" value="Ribonuclease H-like"/>
    <property type="match status" value="1"/>
</dbReference>
<dbReference type="OrthoDB" id="10250935at2759"/>
<evidence type="ECO:0000256" key="4">
    <source>
        <dbReference type="ARBA" id="ARBA00022801"/>
    </source>
</evidence>
<dbReference type="GO" id="GO:0006308">
    <property type="term" value="P:DNA catabolic process"/>
    <property type="evidence" value="ECO:0007669"/>
    <property type="project" value="TreeGrafter"/>
</dbReference>
<dbReference type="InterPro" id="IPR013520">
    <property type="entry name" value="Ribonucl_H"/>
</dbReference>
<dbReference type="PANTHER" id="PTHR13058">
    <property type="entry name" value="THREE PRIME REPAIR EXONUCLEASE 1, 2"/>
    <property type="match status" value="1"/>
</dbReference>
<dbReference type="STRING" id="7244.B4M9B2"/>
<dbReference type="KEGG" id="dvi:6634104"/>
<dbReference type="GO" id="GO:0046872">
    <property type="term" value="F:metal ion binding"/>
    <property type="evidence" value="ECO:0007669"/>
    <property type="project" value="UniProtKB-KW"/>
</dbReference>
<dbReference type="EMBL" id="CH940654">
    <property type="protein sequence ID" value="EDW57788.1"/>
    <property type="molecule type" value="Genomic_DNA"/>
</dbReference>
<accession>B4M9B2</accession>
<evidence type="ECO:0000259" key="8">
    <source>
        <dbReference type="SMART" id="SM00479"/>
    </source>
</evidence>